<dbReference type="Pfam" id="PF03137">
    <property type="entry name" value="OATP"/>
    <property type="match status" value="1"/>
</dbReference>
<feature type="transmembrane region" description="Helical" evidence="8">
    <location>
        <begin position="586"/>
        <end position="611"/>
    </location>
</feature>
<comment type="subcellular location">
    <subcellularLocation>
        <location evidence="1 8">Cell membrane</location>
        <topology evidence="1 8">Multi-pass membrane protein</topology>
    </subcellularLocation>
</comment>
<dbReference type="GO" id="GO:0015347">
    <property type="term" value="F:sodium-independent organic anion transmembrane transporter activity"/>
    <property type="evidence" value="ECO:0007669"/>
    <property type="project" value="TreeGrafter"/>
</dbReference>
<keyword evidence="10" id="KW-0646">Protease inhibitor</keyword>
<feature type="transmembrane region" description="Helical" evidence="8">
    <location>
        <begin position="251"/>
        <end position="273"/>
    </location>
</feature>
<feature type="transmembrane region" description="Helical" evidence="8">
    <location>
        <begin position="400"/>
        <end position="420"/>
    </location>
</feature>
<dbReference type="GO" id="GO:0043252">
    <property type="term" value="P:sodium-independent organic anion transport"/>
    <property type="evidence" value="ECO:0007669"/>
    <property type="project" value="TreeGrafter"/>
</dbReference>
<feature type="transmembrane region" description="Helical" evidence="8">
    <location>
        <begin position="355"/>
        <end position="380"/>
    </location>
</feature>
<dbReference type="InterPro" id="IPR002350">
    <property type="entry name" value="Kazal_dom"/>
</dbReference>
<evidence type="ECO:0000256" key="4">
    <source>
        <dbReference type="ARBA" id="ARBA00022692"/>
    </source>
</evidence>
<name>A0AAW1NB31_POPJA</name>
<organism evidence="10 11">
    <name type="scientific">Popillia japonica</name>
    <name type="common">Japanese beetle</name>
    <dbReference type="NCBI Taxonomy" id="7064"/>
    <lineage>
        <taxon>Eukaryota</taxon>
        <taxon>Metazoa</taxon>
        <taxon>Ecdysozoa</taxon>
        <taxon>Arthropoda</taxon>
        <taxon>Hexapoda</taxon>
        <taxon>Insecta</taxon>
        <taxon>Pterygota</taxon>
        <taxon>Neoptera</taxon>
        <taxon>Endopterygota</taxon>
        <taxon>Coleoptera</taxon>
        <taxon>Polyphaga</taxon>
        <taxon>Scarabaeiformia</taxon>
        <taxon>Scarabaeidae</taxon>
        <taxon>Rutelinae</taxon>
        <taxon>Popillia</taxon>
    </lineage>
</organism>
<dbReference type="PANTHER" id="PTHR11388:SF76">
    <property type="entry name" value="SOLUTE CARRIER ORGANIC ANION TRANSPORTER FAMILY MEMBER"/>
    <property type="match status" value="1"/>
</dbReference>
<keyword evidence="11" id="KW-1185">Reference proteome</keyword>
<keyword evidence="7" id="KW-1015">Disulfide bond</keyword>
<keyword evidence="6 8" id="KW-0472">Membrane</keyword>
<keyword evidence="4 8" id="KW-0812">Transmembrane</keyword>
<evidence type="ECO:0000256" key="3">
    <source>
        <dbReference type="ARBA" id="ARBA00022475"/>
    </source>
</evidence>
<sequence length="679" mass="75639">MSKNYISLTAANDTEKNNTFVEEKGICRLSDENQEILDDVYVKETTCGFWIFKGSFLQRFANKKAFVFLYGIVGCLFSASYSYNSGTITTLEKRFKIPSRTTGIISVGNDISQLFVSVILSYYAGTKHRPRWMALGLYTVVLFCLMTALLHWLYGAGEDALLLTTEFGARYDENITKEVFEKEQRKSLCHARNRTSAECESLEGSYAPQIILFSAQFISGMGAPLYYTLGISYMDDNIKKSKTPALISISYFLKTLGPAIGYALASVCLKIYISPTLTPTVDNKDPRWLGAWWLGWIILGGIIFIFASLLALFPKQLPRAAARRFQRQISQASTLKQETEIPRSFKDMIKTFKRLTGNATLMLNNFAAIFYFLGYMPYWIFLPKYIETQYRQSASASSLITGTAGLIFSAIGVLLSGLIVSKLRPRARSLAAWNVIVGAISVFGIISYAYLGCLDNTQYASLINNGQYKQISQCNAKCSCDYVKYNPVCSEDGVTTFISACHAGCTEVSFVNDTKIYSQCACIESKNLDDTPTPGYGVTGNCPVDCYYKFYLFVAVVCLLKFTGATGRVSNFLVTVRCVEEKDKAVAMGFGLMMMSLCAFVPSPILFGIIIDKACLVWGKTCSGNGNCWVYDSETLKHTLNFTAAAFVTVGTLFDIGVWYFVKGLKIFDEEIEFELNEL</sequence>
<keyword evidence="10" id="KW-0722">Serine protease inhibitor</keyword>
<comment type="caution">
    <text evidence="10">The sequence shown here is derived from an EMBL/GenBank/DDBJ whole genome shotgun (WGS) entry which is preliminary data.</text>
</comment>
<evidence type="ECO:0000256" key="8">
    <source>
        <dbReference type="RuleBase" id="RU362056"/>
    </source>
</evidence>
<evidence type="ECO:0000256" key="2">
    <source>
        <dbReference type="ARBA" id="ARBA00009657"/>
    </source>
</evidence>
<feature type="transmembrane region" description="Helical" evidence="8">
    <location>
        <begin position="293"/>
        <end position="313"/>
    </location>
</feature>
<feature type="transmembrane region" description="Helical" evidence="8">
    <location>
        <begin position="103"/>
        <end position="123"/>
    </location>
</feature>
<proteinExistence type="inferred from homology"/>
<dbReference type="EMBL" id="JASPKY010000003">
    <property type="protein sequence ID" value="KAK9758932.1"/>
    <property type="molecule type" value="Genomic_DNA"/>
</dbReference>
<feature type="transmembrane region" description="Helical" evidence="8">
    <location>
        <begin position="642"/>
        <end position="662"/>
    </location>
</feature>
<keyword evidence="8" id="KW-0406">Ion transport</keyword>
<keyword evidence="5 8" id="KW-1133">Transmembrane helix</keyword>
<dbReference type="Proteomes" id="UP001458880">
    <property type="component" value="Unassembled WGS sequence"/>
</dbReference>
<feature type="transmembrane region" description="Helical" evidence="8">
    <location>
        <begin position="135"/>
        <end position="154"/>
    </location>
</feature>
<dbReference type="GO" id="GO:0016323">
    <property type="term" value="C:basolateral plasma membrane"/>
    <property type="evidence" value="ECO:0007669"/>
    <property type="project" value="TreeGrafter"/>
</dbReference>
<gene>
    <name evidence="10" type="ORF">QE152_g447</name>
</gene>
<dbReference type="SUPFAM" id="SSF100895">
    <property type="entry name" value="Kazal-type serine protease inhibitors"/>
    <property type="match status" value="1"/>
</dbReference>
<evidence type="ECO:0000256" key="7">
    <source>
        <dbReference type="ARBA" id="ARBA00023157"/>
    </source>
</evidence>
<dbReference type="Gene3D" id="1.20.1250.20">
    <property type="entry name" value="MFS general substrate transporter like domains"/>
    <property type="match status" value="1"/>
</dbReference>
<dbReference type="PANTHER" id="PTHR11388">
    <property type="entry name" value="ORGANIC ANION TRANSPORTER"/>
    <property type="match status" value="1"/>
</dbReference>
<keyword evidence="8" id="KW-0813">Transport</keyword>
<dbReference type="CDD" id="cd17336">
    <property type="entry name" value="MFS_SLCO_OATP"/>
    <property type="match status" value="1"/>
</dbReference>
<evidence type="ECO:0000313" key="11">
    <source>
        <dbReference type="Proteomes" id="UP001458880"/>
    </source>
</evidence>
<accession>A0AAW1NB31</accession>
<dbReference type="GO" id="GO:0006811">
    <property type="term" value="P:monoatomic ion transport"/>
    <property type="evidence" value="ECO:0007669"/>
    <property type="project" value="UniProtKB-KW"/>
</dbReference>
<feature type="transmembrane region" description="Helical" evidence="8">
    <location>
        <begin position="550"/>
        <end position="574"/>
    </location>
</feature>
<dbReference type="Pfam" id="PF07648">
    <property type="entry name" value="Kazal_2"/>
    <property type="match status" value="1"/>
</dbReference>
<dbReference type="NCBIfam" id="TIGR00805">
    <property type="entry name" value="oat"/>
    <property type="match status" value="1"/>
</dbReference>
<dbReference type="InterPro" id="IPR036259">
    <property type="entry name" value="MFS_trans_sf"/>
</dbReference>
<feature type="transmembrane region" description="Helical" evidence="8">
    <location>
        <begin position="210"/>
        <end position="230"/>
    </location>
</feature>
<evidence type="ECO:0000256" key="6">
    <source>
        <dbReference type="ARBA" id="ARBA00023136"/>
    </source>
</evidence>
<protein>
    <recommendedName>
        <fullName evidence="8">Solute carrier organic anion transporter family member</fullName>
    </recommendedName>
</protein>
<evidence type="ECO:0000256" key="1">
    <source>
        <dbReference type="ARBA" id="ARBA00004651"/>
    </source>
</evidence>
<dbReference type="PROSITE" id="PS51465">
    <property type="entry name" value="KAZAL_2"/>
    <property type="match status" value="1"/>
</dbReference>
<dbReference type="InterPro" id="IPR036058">
    <property type="entry name" value="Kazal_dom_sf"/>
</dbReference>
<reference evidence="10 11" key="1">
    <citation type="journal article" date="2024" name="BMC Genomics">
        <title>De novo assembly and annotation of Popillia japonica's genome with initial clues to its potential as an invasive pest.</title>
        <authorList>
            <person name="Cucini C."/>
            <person name="Boschi S."/>
            <person name="Funari R."/>
            <person name="Cardaioli E."/>
            <person name="Iannotti N."/>
            <person name="Marturano G."/>
            <person name="Paoli F."/>
            <person name="Bruttini M."/>
            <person name="Carapelli A."/>
            <person name="Frati F."/>
            <person name="Nardi F."/>
        </authorList>
    </citation>
    <scope>NUCLEOTIDE SEQUENCE [LARGE SCALE GENOMIC DNA]</scope>
    <source>
        <strain evidence="10">DMR45628</strain>
    </source>
</reference>
<feature type="transmembrane region" description="Helical" evidence="8">
    <location>
        <begin position="432"/>
        <end position="451"/>
    </location>
</feature>
<dbReference type="AlphaFoldDB" id="A0AAW1NB31"/>
<comment type="similarity">
    <text evidence="2 8">Belongs to the organo anion transporter (TC 2.A.60) family.</text>
</comment>
<evidence type="ECO:0000259" key="9">
    <source>
        <dbReference type="PROSITE" id="PS51465"/>
    </source>
</evidence>
<keyword evidence="3" id="KW-1003">Cell membrane</keyword>
<dbReference type="SUPFAM" id="SSF103473">
    <property type="entry name" value="MFS general substrate transporter"/>
    <property type="match status" value="2"/>
</dbReference>
<evidence type="ECO:0000256" key="5">
    <source>
        <dbReference type="ARBA" id="ARBA00022989"/>
    </source>
</evidence>
<feature type="transmembrane region" description="Helical" evidence="8">
    <location>
        <begin position="65"/>
        <end position="83"/>
    </location>
</feature>
<dbReference type="InterPro" id="IPR004156">
    <property type="entry name" value="OATP"/>
</dbReference>
<evidence type="ECO:0000313" key="10">
    <source>
        <dbReference type="EMBL" id="KAK9758932.1"/>
    </source>
</evidence>
<dbReference type="GO" id="GO:0004867">
    <property type="term" value="F:serine-type endopeptidase inhibitor activity"/>
    <property type="evidence" value="ECO:0007669"/>
    <property type="project" value="UniProtKB-KW"/>
</dbReference>
<feature type="domain" description="Kazal-like" evidence="9">
    <location>
        <begin position="468"/>
        <end position="524"/>
    </location>
</feature>